<keyword evidence="6" id="KW-1185">Reference proteome</keyword>
<sequence>EPEPIPLAIVYEDSSLIVLCKQAGLCVHPAAGNDRGTLVNALLHHTRDLSGINGLLRPGIVHRLDKTTSGIMVVAKNDKAHRKLARQFQDRTIKKEYLAVVQGTMVPKAGRISYSIGRDKHNRKKMTVTPQGGREAETIFSIEERFTGFDVVRLFPVQGRTHQIRVHLAHYGHPVLGDEMYGRTSKIIESYPALKTAILNLSGNALHAHKISFDHPESGERVQFEAEIPPDFENLLTVLRTFFTEKKRDT</sequence>
<dbReference type="CDD" id="cd02869">
    <property type="entry name" value="PseudoU_synth_RluA_like"/>
    <property type="match status" value="1"/>
</dbReference>
<dbReference type="InterPro" id="IPR006224">
    <property type="entry name" value="PsdUridine_synth_RluA-like_CS"/>
</dbReference>
<dbReference type="Gene3D" id="3.30.2350.10">
    <property type="entry name" value="Pseudouridine synthase"/>
    <property type="match status" value="1"/>
</dbReference>
<dbReference type="InterPro" id="IPR006145">
    <property type="entry name" value="PsdUridine_synth_RsuA/RluA"/>
</dbReference>
<dbReference type="InterPro" id="IPR050188">
    <property type="entry name" value="RluA_PseudoU_synthase"/>
</dbReference>
<comment type="catalytic activity">
    <reaction evidence="3">
        <text>a uridine in RNA = a pseudouridine in RNA</text>
        <dbReference type="Rhea" id="RHEA:48348"/>
        <dbReference type="Rhea" id="RHEA-COMP:12068"/>
        <dbReference type="Rhea" id="RHEA-COMP:12069"/>
        <dbReference type="ChEBI" id="CHEBI:65314"/>
        <dbReference type="ChEBI" id="CHEBI:65315"/>
    </reaction>
</comment>
<proteinExistence type="inferred from homology"/>
<dbReference type="InterPro" id="IPR020103">
    <property type="entry name" value="PsdUridine_synth_cat_dom_sf"/>
</dbReference>
<dbReference type="SUPFAM" id="SSF55120">
    <property type="entry name" value="Pseudouridine synthase"/>
    <property type="match status" value="1"/>
</dbReference>
<dbReference type="EMBL" id="JBHPBY010000695">
    <property type="protein sequence ID" value="MFC1854050.1"/>
    <property type="molecule type" value="Genomic_DNA"/>
</dbReference>
<accession>A0ABV6Z6H1</accession>
<dbReference type="EC" id="5.4.99.-" evidence="3"/>
<dbReference type="PANTHER" id="PTHR21600">
    <property type="entry name" value="MITOCHONDRIAL RNA PSEUDOURIDINE SYNTHASE"/>
    <property type="match status" value="1"/>
</dbReference>
<comment type="similarity">
    <text evidence="1 3">Belongs to the pseudouridine synthase RluA family.</text>
</comment>
<evidence type="ECO:0000313" key="5">
    <source>
        <dbReference type="EMBL" id="MFC1854050.1"/>
    </source>
</evidence>
<comment type="caution">
    <text evidence="5">The sequence shown here is derived from an EMBL/GenBank/DDBJ whole genome shotgun (WGS) entry which is preliminary data.</text>
</comment>
<dbReference type="Pfam" id="PF00849">
    <property type="entry name" value="PseudoU_synth_2"/>
    <property type="match status" value="1"/>
</dbReference>
<feature type="non-terminal residue" evidence="5">
    <location>
        <position position="1"/>
    </location>
</feature>
<evidence type="ECO:0000259" key="4">
    <source>
        <dbReference type="Pfam" id="PF00849"/>
    </source>
</evidence>
<feature type="domain" description="Pseudouridine synthase RsuA/RluA-like" evidence="4">
    <location>
        <begin position="16"/>
        <end position="170"/>
    </location>
</feature>
<evidence type="ECO:0000313" key="6">
    <source>
        <dbReference type="Proteomes" id="UP001594351"/>
    </source>
</evidence>
<evidence type="ECO:0000256" key="1">
    <source>
        <dbReference type="ARBA" id="ARBA00010876"/>
    </source>
</evidence>
<reference evidence="5 6" key="1">
    <citation type="submission" date="2024-09" db="EMBL/GenBank/DDBJ databases">
        <title>Laminarin stimulates single cell rates of sulfate reduction while oxygen inhibits transcriptomic activity in coastal marine sediment.</title>
        <authorList>
            <person name="Lindsay M."/>
            <person name="Orcutt B."/>
            <person name="Emerson D."/>
            <person name="Stepanauskas R."/>
            <person name="D'Angelo T."/>
        </authorList>
    </citation>
    <scope>NUCLEOTIDE SEQUENCE [LARGE SCALE GENOMIC DNA]</scope>
    <source>
        <strain evidence="5">SAG AM-311-K15</strain>
    </source>
</reference>
<gene>
    <name evidence="5" type="ORF">ACFL27_28035</name>
</gene>
<dbReference type="PANTHER" id="PTHR21600:SF44">
    <property type="entry name" value="RIBOSOMAL LARGE SUBUNIT PSEUDOURIDINE SYNTHASE D"/>
    <property type="match status" value="1"/>
</dbReference>
<keyword evidence="2 3" id="KW-0413">Isomerase</keyword>
<name>A0ABV6Z6H1_UNCC1</name>
<dbReference type="InterPro" id="IPR006225">
    <property type="entry name" value="PsdUridine_synth_RluC/D"/>
</dbReference>
<comment type="function">
    <text evidence="3">Responsible for synthesis of pseudouridine from uracil.</text>
</comment>
<dbReference type="PROSITE" id="PS01129">
    <property type="entry name" value="PSI_RLU"/>
    <property type="match status" value="1"/>
</dbReference>
<protein>
    <recommendedName>
        <fullName evidence="3">Pseudouridine synthase</fullName>
        <ecNumber evidence="3">5.4.99.-</ecNumber>
    </recommendedName>
</protein>
<evidence type="ECO:0000256" key="2">
    <source>
        <dbReference type="ARBA" id="ARBA00023235"/>
    </source>
</evidence>
<dbReference type="NCBIfam" id="TIGR00005">
    <property type="entry name" value="rluA_subfam"/>
    <property type="match status" value="1"/>
</dbReference>
<evidence type="ECO:0000256" key="3">
    <source>
        <dbReference type="RuleBase" id="RU362028"/>
    </source>
</evidence>
<organism evidence="5 6">
    <name type="scientific">candidate division CSSED10-310 bacterium</name>
    <dbReference type="NCBI Taxonomy" id="2855610"/>
    <lineage>
        <taxon>Bacteria</taxon>
        <taxon>Bacteria division CSSED10-310</taxon>
    </lineage>
</organism>
<dbReference type="Proteomes" id="UP001594351">
    <property type="component" value="Unassembled WGS sequence"/>
</dbReference>
<dbReference type="GO" id="GO:0016853">
    <property type="term" value="F:isomerase activity"/>
    <property type="evidence" value="ECO:0007669"/>
    <property type="project" value="UniProtKB-KW"/>
</dbReference>